<evidence type="ECO:0000313" key="1">
    <source>
        <dbReference type="WBParaSite" id="SSTP_0001088800.1"/>
    </source>
</evidence>
<proteinExistence type="predicted"/>
<dbReference type="WBParaSite" id="SSTP_0001088800.1">
    <property type="protein sequence ID" value="SSTP_0001088800.1"/>
    <property type="gene ID" value="SSTP_0001088800"/>
</dbReference>
<reference evidence="1" key="1">
    <citation type="submission" date="2015-08" db="UniProtKB">
        <authorList>
            <consortium name="WormBaseParasite"/>
        </authorList>
    </citation>
    <scope>IDENTIFICATION</scope>
</reference>
<accession>A0A0K0EN52</accession>
<protein>
    <submittedName>
        <fullName evidence="1">Uncharacterized protein</fullName>
    </submittedName>
</protein>
<dbReference type="AlphaFoldDB" id="A0A0K0EN52"/>
<sequence>MKKNKMLSKNICGKTLIIFSFCFFLTFTNNFINAFQESLIRPNREFFMKQQKFGDTFYPNNKYEAFNKRGYWIPEKRERIVMDALGGNDYLF</sequence>
<organism evidence="1">
    <name type="scientific">Strongyloides stercoralis</name>
    <name type="common">Threadworm</name>
    <dbReference type="NCBI Taxonomy" id="6248"/>
    <lineage>
        <taxon>Eukaryota</taxon>
        <taxon>Metazoa</taxon>
        <taxon>Ecdysozoa</taxon>
        <taxon>Nematoda</taxon>
        <taxon>Chromadorea</taxon>
        <taxon>Rhabditida</taxon>
        <taxon>Tylenchina</taxon>
        <taxon>Panagrolaimomorpha</taxon>
        <taxon>Strongyloidoidea</taxon>
        <taxon>Strongyloididae</taxon>
        <taxon>Strongyloides</taxon>
    </lineage>
</organism>
<name>A0A0K0EN52_STRER</name>